<evidence type="ECO:0000256" key="2">
    <source>
        <dbReference type="ARBA" id="ARBA00022475"/>
    </source>
</evidence>
<comment type="subcellular location">
    <subcellularLocation>
        <location evidence="1">Cell membrane</location>
        <topology evidence="1">Multi-pass membrane protein</topology>
    </subcellularLocation>
</comment>
<dbReference type="STRING" id="391625.PPSIR1_33566"/>
<keyword evidence="3 9" id="KW-0812">Transmembrane</keyword>
<feature type="transmembrane region" description="Helical" evidence="9">
    <location>
        <begin position="446"/>
        <end position="467"/>
    </location>
</feature>
<dbReference type="eggNOG" id="COG3206">
    <property type="taxonomic scope" value="Bacteria"/>
</dbReference>
<dbReference type="Proteomes" id="UP000005801">
    <property type="component" value="Unassembled WGS sequence"/>
</dbReference>
<evidence type="ECO:0000256" key="7">
    <source>
        <dbReference type="ARBA" id="ARBA00023136"/>
    </source>
</evidence>
<dbReference type="Pfam" id="PF02706">
    <property type="entry name" value="Wzz"/>
    <property type="match status" value="1"/>
</dbReference>
<dbReference type="GO" id="GO:0005524">
    <property type="term" value="F:ATP binding"/>
    <property type="evidence" value="ECO:0007669"/>
    <property type="project" value="UniProtKB-KW"/>
</dbReference>
<sequence>MGARRHTPGYSTGGAVGGDSGEAGATDALDALLRLLAILGRRWLVVVVTTMLAVAIGILAVSLLRPYWRATATLVVNPGGPQVLDKVVGVNEEEGNDRLGYQQYFETQREIILSRKVAKAALAELGLADDPTFLGTDAIRDAEQRAQAEEQTDPVARLQGMVQVEKVRASRVMAISAEYPDPELAEDIANAVVHAYLEHITRQRSDTGTRAKSDLESELVTANTTLEDAEKALERFKRENKITSISLEDRQNLIAQNISTLSSAAKAAQADRIAIEATYKQGKKLQSEGSLAGASLLSTGERIIFDRMLAERLDAETAFNDIDVRYGERHPRWKKSKLRLDTIETRIEDESLGLVRTLEARYKAAKETETKLEAALEREREKALELGRLEPAFRTLEREATNAADTYAKLRSRTDEIEVSNRVEVPPVEILDEATRPVVPVRPRKLVLLAVAVFAGLALGSVAAVVIDLRDHRIRSTIDLERALSGFGLPTLGQLPGLPADPALGVGNVRAQRRRRDLYTHLYPQSLMAERCRSIRTSLAFMISGQGSSIALLVTSPASSEGKSSTAMNMALSYCQANKKVCLVDADMRRPRLHQVFPQAVGKEDYGLATVLAGRHELGEALQTELEGAPERLTVLTCGALPESPAELLESPACRRVMAQLRERFDVVIIDSPPALPVTDPLILAPQVDGVVLVARCRATTRTDIQRALTILRQGDTNLLGVVLNELDAREEGRRYGSEYYTYRAHDEAPEAS</sequence>
<evidence type="ECO:0000256" key="9">
    <source>
        <dbReference type="SAM" id="Phobius"/>
    </source>
</evidence>
<evidence type="ECO:0000256" key="1">
    <source>
        <dbReference type="ARBA" id="ARBA00004651"/>
    </source>
</evidence>
<reference evidence="12 13" key="1">
    <citation type="submission" date="2007-06" db="EMBL/GenBank/DDBJ databases">
        <authorList>
            <person name="Shimkets L."/>
            <person name="Ferriera S."/>
            <person name="Johnson J."/>
            <person name="Kravitz S."/>
            <person name="Beeson K."/>
            <person name="Sutton G."/>
            <person name="Rogers Y.-H."/>
            <person name="Friedman R."/>
            <person name="Frazier M."/>
            <person name="Venter J.C."/>
        </authorList>
    </citation>
    <scope>NUCLEOTIDE SEQUENCE [LARGE SCALE GENOMIC DNA]</scope>
    <source>
        <strain evidence="12 13">SIR-1</strain>
    </source>
</reference>
<accession>A6GE57</accession>
<dbReference type="InterPro" id="IPR033756">
    <property type="entry name" value="YlxH/NBP35"/>
</dbReference>
<dbReference type="Pfam" id="PF13807">
    <property type="entry name" value="GNVR"/>
    <property type="match status" value="1"/>
</dbReference>
<evidence type="ECO:0000259" key="11">
    <source>
        <dbReference type="Pfam" id="PF13807"/>
    </source>
</evidence>
<keyword evidence="7 9" id="KW-0472">Membrane</keyword>
<proteinExistence type="predicted"/>
<evidence type="ECO:0000313" key="12">
    <source>
        <dbReference type="EMBL" id="EDM75848.1"/>
    </source>
</evidence>
<feature type="coiled-coil region" evidence="8">
    <location>
        <begin position="212"/>
        <end position="246"/>
    </location>
</feature>
<evidence type="ECO:0000256" key="6">
    <source>
        <dbReference type="ARBA" id="ARBA00022989"/>
    </source>
</evidence>
<evidence type="ECO:0000313" key="13">
    <source>
        <dbReference type="Proteomes" id="UP000005801"/>
    </source>
</evidence>
<dbReference type="PANTHER" id="PTHR32309">
    <property type="entry name" value="TYROSINE-PROTEIN KINASE"/>
    <property type="match status" value="1"/>
</dbReference>
<dbReference type="InterPro" id="IPR027417">
    <property type="entry name" value="P-loop_NTPase"/>
</dbReference>
<dbReference type="InterPro" id="IPR003856">
    <property type="entry name" value="LPS_length_determ_N"/>
</dbReference>
<dbReference type="eggNOG" id="COG0489">
    <property type="taxonomic scope" value="Bacteria"/>
</dbReference>
<evidence type="ECO:0000259" key="10">
    <source>
        <dbReference type="Pfam" id="PF02706"/>
    </source>
</evidence>
<keyword evidence="8" id="KW-0175">Coiled coil</keyword>
<keyword evidence="4" id="KW-0547">Nucleotide-binding</keyword>
<keyword evidence="5" id="KW-0067">ATP-binding</keyword>
<feature type="transmembrane region" description="Helical" evidence="9">
    <location>
        <begin position="43"/>
        <end position="64"/>
    </location>
</feature>
<keyword evidence="2" id="KW-1003">Cell membrane</keyword>
<dbReference type="Pfam" id="PF10609">
    <property type="entry name" value="ParA"/>
    <property type="match status" value="1"/>
</dbReference>
<evidence type="ECO:0000256" key="3">
    <source>
        <dbReference type="ARBA" id="ARBA00022692"/>
    </source>
</evidence>
<dbReference type="InterPro" id="IPR005702">
    <property type="entry name" value="Wzc-like_C"/>
</dbReference>
<name>A6GE57_9BACT</name>
<dbReference type="GO" id="GO:0004713">
    <property type="term" value="F:protein tyrosine kinase activity"/>
    <property type="evidence" value="ECO:0007669"/>
    <property type="project" value="TreeGrafter"/>
</dbReference>
<dbReference type="EMBL" id="ABCS01000079">
    <property type="protein sequence ID" value="EDM75848.1"/>
    <property type="molecule type" value="Genomic_DNA"/>
</dbReference>
<dbReference type="PANTHER" id="PTHR32309:SF13">
    <property type="entry name" value="FERRIC ENTEROBACTIN TRANSPORT PROTEIN FEPE"/>
    <property type="match status" value="1"/>
</dbReference>
<comment type="caution">
    <text evidence="12">The sequence shown here is derived from an EMBL/GenBank/DDBJ whole genome shotgun (WGS) entry which is preliminary data.</text>
</comment>
<keyword evidence="13" id="KW-1185">Reference proteome</keyword>
<feature type="coiled-coil region" evidence="8">
    <location>
        <begin position="355"/>
        <end position="413"/>
    </location>
</feature>
<evidence type="ECO:0000256" key="4">
    <source>
        <dbReference type="ARBA" id="ARBA00022741"/>
    </source>
</evidence>
<dbReference type="AlphaFoldDB" id="A6GE57"/>
<protein>
    <submittedName>
        <fullName evidence="12">Capsular exopolysaccharide family protein</fullName>
    </submittedName>
</protein>
<organism evidence="12 13">
    <name type="scientific">Plesiocystis pacifica SIR-1</name>
    <dbReference type="NCBI Taxonomy" id="391625"/>
    <lineage>
        <taxon>Bacteria</taxon>
        <taxon>Pseudomonadati</taxon>
        <taxon>Myxococcota</taxon>
        <taxon>Polyangia</taxon>
        <taxon>Nannocystales</taxon>
        <taxon>Nannocystaceae</taxon>
        <taxon>Plesiocystis</taxon>
    </lineage>
</organism>
<dbReference type="InterPro" id="IPR050445">
    <property type="entry name" value="Bact_polysacc_biosynth/exp"/>
</dbReference>
<dbReference type="GO" id="GO:0005886">
    <property type="term" value="C:plasma membrane"/>
    <property type="evidence" value="ECO:0007669"/>
    <property type="project" value="UniProtKB-SubCell"/>
</dbReference>
<dbReference type="Gene3D" id="3.40.50.300">
    <property type="entry name" value="P-loop containing nucleotide triphosphate hydrolases"/>
    <property type="match status" value="1"/>
</dbReference>
<evidence type="ECO:0000256" key="8">
    <source>
        <dbReference type="SAM" id="Coils"/>
    </source>
</evidence>
<evidence type="ECO:0000256" key="5">
    <source>
        <dbReference type="ARBA" id="ARBA00022840"/>
    </source>
</evidence>
<feature type="domain" description="Tyrosine-protein kinase G-rich" evidence="11">
    <location>
        <begin position="396"/>
        <end position="465"/>
    </location>
</feature>
<dbReference type="NCBIfam" id="TIGR01007">
    <property type="entry name" value="eps_fam"/>
    <property type="match status" value="1"/>
</dbReference>
<dbReference type="SUPFAM" id="SSF52540">
    <property type="entry name" value="P-loop containing nucleoside triphosphate hydrolases"/>
    <property type="match status" value="1"/>
</dbReference>
<gene>
    <name evidence="12" type="ORF">PPSIR1_33566</name>
</gene>
<keyword evidence="6 9" id="KW-1133">Transmembrane helix</keyword>
<dbReference type="InterPro" id="IPR032807">
    <property type="entry name" value="GNVR"/>
</dbReference>
<dbReference type="CDD" id="cd05387">
    <property type="entry name" value="BY-kinase"/>
    <property type="match status" value="1"/>
</dbReference>
<feature type="domain" description="Polysaccharide chain length determinant N-terminal" evidence="10">
    <location>
        <begin position="32"/>
        <end position="125"/>
    </location>
</feature>